<evidence type="ECO:0000313" key="24">
    <source>
        <dbReference type="Proteomes" id="UP000256381"/>
    </source>
</evidence>
<gene>
    <name evidence="11" type="ORF">A4S10_02098</name>
    <name evidence="13" type="ORF">DKC2_2109</name>
    <name evidence="12" type="ORF">DSJ38_14995</name>
    <name evidence="9" type="ORF">ERS007679_03398</name>
    <name evidence="1" type="ORF">ERS007681_02520</name>
    <name evidence="2" type="ORF">ERS007688_02479</name>
    <name evidence="6" type="ORF">ERS007703_01099</name>
    <name evidence="8" type="ORF">ERS007720_00641</name>
    <name evidence="7" type="ORF">ERS007741_00094</name>
    <name evidence="4" type="ORF">ERS027646_03668</name>
    <name evidence="3" type="ORF">ERS027661_03076</name>
    <name evidence="5" type="ORF">ERS094118_02838</name>
    <name evidence="10" type="ORF">J8J21_14825</name>
</gene>
<dbReference type="EMBL" id="LR027516">
    <property type="protein sequence ID" value="VCU50270.1"/>
    <property type="molecule type" value="Genomic_DNA"/>
</dbReference>
<dbReference type="EMBL" id="CSAE01000084">
    <property type="protein sequence ID" value="COV30928.1"/>
    <property type="molecule type" value="Genomic_DNA"/>
</dbReference>
<dbReference type="Proteomes" id="UP000038802">
    <property type="component" value="Unassembled WGS sequence"/>
</dbReference>
<evidence type="ECO:0000313" key="20">
    <source>
        <dbReference type="Proteomes" id="UP000048948"/>
    </source>
</evidence>
<accession>A0A045IUC7</accession>
<proteinExistence type="predicted"/>
<dbReference type="Proteomes" id="UP000256381">
    <property type="component" value="Unassembled WGS sequence"/>
</dbReference>
<evidence type="ECO:0000313" key="25">
    <source>
        <dbReference type="Proteomes" id="UP000300237"/>
    </source>
</evidence>
<dbReference type="AlphaFoldDB" id="A0A045IUC7"/>
<evidence type="ECO:0000313" key="10">
    <source>
        <dbReference type="EMBL" id="MBP0684362.1"/>
    </source>
</evidence>
<dbReference type="Proteomes" id="UP000050139">
    <property type="component" value="Unassembled WGS sequence"/>
</dbReference>
<reference evidence="10 26" key="9">
    <citation type="submission" date="2021-03" db="EMBL/GenBank/DDBJ databases">
        <title>Whole Genome Sequencing of Mycobacterium tuberculosis clinical isolates from Arunachal Pradesh, India.</title>
        <authorList>
            <person name="Singh S."/>
            <person name="Mudliar S.R."/>
            <person name="Kulsum U."/>
            <person name="Rufai S.B."/>
            <person name="Singh P.K."/>
            <person name="Umpo M."/>
            <person name="Nyori M."/>
        </authorList>
    </citation>
    <scope>NUCLEOTIDE SEQUENCE [LARGE SCALE GENOMIC DNA]</scope>
    <source>
        <strain evidence="10 26">OMICS/BPL/0142/20/SP</strain>
    </source>
</reference>
<reference evidence="11 23" key="6">
    <citation type="submission" date="2017-02" db="EMBL/GenBank/DDBJ databases">
        <title>Protein polymorphisms may explain contrasting epidemiological fitness of two variants of a multidrug-resistant Mycobacterium tuberculosis strain.</title>
        <authorList>
            <person name="Bigi M.M."/>
            <person name="Lopez B."/>
            <person name="Blanco F.C."/>
            <person name="Sasiain M.C."/>
            <person name="De La Barrera S."/>
            <person name="Ritacco V."/>
            <person name="Bigi F."/>
            <person name="Soria M.A."/>
        </authorList>
    </citation>
    <scope>NUCLEOTIDE SEQUENCE [LARGE SCALE GENOMIC DNA]</scope>
    <source>
        <strain evidence="11 23">6548</strain>
    </source>
</reference>
<dbReference type="Proteomes" id="UP000048600">
    <property type="component" value="Unassembled WGS sequence"/>
</dbReference>
<name>A0A045IUC7_MYCTX</name>
<dbReference type="Proteomes" id="UP000049023">
    <property type="component" value="Unassembled WGS sequence"/>
</dbReference>
<dbReference type="InterPro" id="IPR036291">
    <property type="entry name" value="NAD(P)-bd_dom_sf"/>
</dbReference>
<dbReference type="EMBL" id="JAGIZI010000024">
    <property type="protein sequence ID" value="MBP0684362.1"/>
    <property type="molecule type" value="Genomic_DNA"/>
</dbReference>
<dbReference type="SMR" id="A0A045IUC7"/>
<reference evidence="13 25" key="8">
    <citation type="submission" date="2018-08" db="EMBL/GenBank/DDBJ databases">
        <authorList>
            <person name="Fokvardsen B D."/>
            <person name="Norman A."/>
        </authorList>
    </citation>
    <scope>NUCLEOTIDE SEQUENCE [LARGE SCALE GENOMIC DNA]</scope>
    <source>
        <strain evidence="13 25">DKC2</strain>
    </source>
</reference>
<dbReference type="Gene3D" id="3.40.50.720">
    <property type="entry name" value="NAD(P)-binding Rossmann-like Domain"/>
    <property type="match status" value="1"/>
</dbReference>
<dbReference type="Proteomes" id="UP000048289">
    <property type="component" value="Unassembled WGS sequence"/>
</dbReference>
<dbReference type="EMBL" id="CSAJ01000050">
    <property type="protein sequence ID" value="COV64802.1"/>
    <property type="molecule type" value="Genomic_DNA"/>
</dbReference>
<dbReference type="EMBL" id="CFOH01000418">
    <property type="protein sequence ID" value="CFE55828.1"/>
    <property type="molecule type" value="Genomic_DNA"/>
</dbReference>
<reference evidence="6" key="1">
    <citation type="submission" date="2015-03" db="EMBL/GenBank/DDBJ databases">
        <authorList>
            <person name="Murphy D."/>
        </authorList>
    </citation>
    <scope>NUCLEOTIDE SEQUENCE [LARGE SCALE GENOMIC DNA]</scope>
    <source>
        <strain evidence="6">K00500041</strain>
    </source>
</reference>
<sequence>MGRLEGKVAFITGVARGQGRSHAVRLADGQARALGKVDVEACGALVGEVEVWGRDVRDDRRVFVESPADEFGACRRVARQGIRVVGLPVSQRELVEPEAGCAARRSAAGSQ</sequence>
<evidence type="ECO:0000313" key="17">
    <source>
        <dbReference type="Proteomes" id="UP000046947"/>
    </source>
</evidence>
<evidence type="ECO:0000313" key="4">
    <source>
        <dbReference type="EMBL" id="CKT48697.1"/>
    </source>
</evidence>
<dbReference type="GO" id="GO:0016491">
    <property type="term" value="F:oxidoreductase activity"/>
    <property type="evidence" value="ECO:0007669"/>
    <property type="project" value="UniProtKB-KW"/>
</dbReference>
<dbReference type="EMBL" id="QTBD01000169">
    <property type="protein sequence ID" value="REQ50313.1"/>
    <property type="molecule type" value="Genomic_DNA"/>
</dbReference>
<dbReference type="EC" id="1.1.1.-" evidence="6 11"/>
<evidence type="ECO:0000313" key="23">
    <source>
        <dbReference type="Proteomes" id="UP000189452"/>
    </source>
</evidence>
<evidence type="ECO:0000313" key="11">
    <source>
        <dbReference type="EMBL" id="OMH59927.1"/>
    </source>
</evidence>
<dbReference type="Proteomes" id="UP000300237">
    <property type="component" value="Chromosome"/>
</dbReference>
<evidence type="ECO:0000313" key="9">
    <source>
        <dbReference type="EMBL" id="COW21831.1"/>
    </source>
</evidence>
<dbReference type="EC" id="1.-.-.-" evidence="6"/>
<keyword evidence="6" id="KW-0560">Oxidoreductase</keyword>
<reference evidence="14 15" key="3">
    <citation type="submission" date="2015-03" db="EMBL/GenBank/DDBJ databases">
        <authorList>
            <consortium name="Pathogen Informatics"/>
        </authorList>
    </citation>
    <scope>NUCLEOTIDE SEQUENCE [LARGE SCALE GENOMIC DNA]</scope>
    <source>
        <strain evidence="4 20">Bir 172</strain>
        <strain evidence="3 21">Bir 187</strain>
        <strain evidence="9 16">G09801536</strain>
        <strain evidence="1 18">G09901357</strain>
        <strain evidence="2 17">H09601792</strain>
        <strain evidence="14">K00500041</strain>
        <strain evidence="8 15">M09401471</strain>
        <strain evidence="7 19">P00601463</strain>
    </source>
</reference>
<evidence type="ECO:0000313" key="7">
    <source>
        <dbReference type="EMBL" id="COV52515.1"/>
    </source>
</evidence>
<dbReference type="Proteomes" id="UP000046947">
    <property type="component" value="Unassembled WGS sequence"/>
</dbReference>
<evidence type="ECO:0000313" key="22">
    <source>
        <dbReference type="Proteomes" id="UP000050139"/>
    </source>
</evidence>
<dbReference type="SUPFAM" id="SSF51735">
    <property type="entry name" value="NAD(P)-binding Rossmann-fold domains"/>
    <property type="match status" value="1"/>
</dbReference>
<evidence type="ECO:0000313" key="6">
    <source>
        <dbReference type="EMBL" id="COV30928.1"/>
    </source>
</evidence>
<evidence type="ECO:0000313" key="26">
    <source>
        <dbReference type="Proteomes" id="UP000671119"/>
    </source>
</evidence>
<reference evidence="11 23" key="4">
    <citation type="submission" date="2016-04" db="EMBL/GenBank/DDBJ databases">
        <authorList>
            <person name="Bigi M."/>
            <person name="Bigi F."/>
            <person name="Soria M.A."/>
        </authorList>
    </citation>
    <scope>NUCLEOTIDE SEQUENCE [LARGE SCALE GENOMIC DNA]</scope>
    <source>
        <strain evidence="11 23">6548</strain>
    </source>
</reference>
<evidence type="ECO:0000313" key="3">
    <source>
        <dbReference type="EMBL" id="CKS43742.1"/>
    </source>
</evidence>
<reference evidence="12" key="7">
    <citation type="submission" date="2018-07" db="EMBL/GenBank/DDBJ databases">
        <authorList>
            <person name="Shah S."/>
            <person name="Brown T."/>
            <person name="Auld S."/>
            <person name="Bratton K."/>
            <person name="Narechania A."/>
            <person name="Mathema B."/>
            <person name="Gandhi N."/>
        </authorList>
    </citation>
    <scope>NUCLEOTIDE SEQUENCE</scope>
    <source>
        <strain evidence="12">32301_S10</strain>
    </source>
</reference>
<evidence type="ECO:0000313" key="8">
    <source>
        <dbReference type="EMBL" id="COV64802.1"/>
    </source>
</evidence>
<dbReference type="EMBL" id="COPH01000022">
    <property type="protein sequence ID" value="CLW57137.1"/>
    <property type="molecule type" value="Genomic_DNA"/>
</dbReference>
<dbReference type="EMBL" id="CNGE01000907">
    <property type="protein sequence ID" value="CKT48697.1"/>
    <property type="molecule type" value="Genomic_DNA"/>
</dbReference>
<dbReference type="EMBL" id="CHKL01000004">
    <property type="protein sequence ID" value="COV52515.1"/>
    <property type="molecule type" value="Genomic_DNA"/>
</dbReference>
<evidence type="ECO:0000313" key="5">
    <source>
        <dbReference type="EMBL" id="CLW57137.1"/>
    </source>
</evidence>
<organism evidence="6 14">
    <name type="scientific">Mycobacterium tuberculosis</name>
    <dbReference type="NCBI Taxonomy" id="1773"/>
    <lineage>
        <taxon>Bacteria</taxon>
        <taxon>Bacillati</taxon>
        <taxon>Actinomycetota</taxon>
        <taxon>Actinomycetes</taxon>
        <taxon>Mycobacteriales</taxon>
        <taxon>Mycobacteriaceae</taxon>
        <taxon>Mycobacterium</taxon>
        <taxon>Mycobacterium tuberculosis complex</taxon>
    </lineage>
</organism>
<evidence type="ECO:0000313" key="14">
    <source>
        <dbReference type="Proteomes" id="UP000038802"/>
    </source>
</evidence>
<dbReference type="Proteomes" id="UP000045842">
    <property type="component" value="Unassembled WGS sequence"/>
</dbReference>
<dbReference type="Proteomes" id="UP000671119">
    <property type="component" value="Unassembled WGS sequence"/>
</dbReference>
<evidence type="ECO:0000313" key="16">
    <source>
        <dbReference type="Proteomes" id="UP000045842"/>
    </source>
</evidence>
<dbReference type="STRING" id="115862.BBG46_10420"/>
<evidence type="ECO:0000313" key="1">
    <source>
        <dbReference type="EMBL" id="CFE40462.1"/>
    </source>
</evidence>
<dbReference type="EMBL" id="LWDQ01000001">
    <property type="protein sequence ID" value="OMH59927.1"/>
    <property type="molecule type" value="Genomic_DNA"/>
</dbReference>
<evidence type="ECO:0000313" key="18">
    <source>
        <dbReference type="Proteomes" id="UP000048289"/>
    </source>
</evidence>
<evidence type="ECO:0000313" key="19">
    <source>
        <dbReference type="Proteomes" id="UP000048600"/>
    </source>
</evidence>
<protein>
    <submittedName>
        <fullName evidence="6 11">Dehydrogenase</fullName>
        <ecNumber evidence="6">1.-.-.-</ecNumber>
        <ecNumber evidence="6 11">1.1.1.-</ecNumber>
    </submittedName>
</protein>
<dbReference type="EMBL" id="CFOE01000339">
    <property type="protein sequence ID" value="CFE40462.1"/>
    <property type="molecule type" value="Genomic_DNA"/>
</dbReference>
<evidence type="ECO:0000313" key="15">
    <source>
        <dbReference type="Proteomes" id="UP000044938"/>
    </source>
</evidence>
<dbReference type="EMBL" id="CNFU01000746">
    <property type="protein sequence ID" value="CKS43742.1"/>
    <property type="molecule type" value="Genomic_DNA"/>
</dbReference>
<evidence type="ECO:0000313" key="13">
    <source>
        <dbReference type="EMBL" id="VCU50270.1"/>
    </source>
</evidence>
<evidence type="ECO:0000313" key="21">
    <source>
        <dbReference type="Proteomes" id="UP000049023"/>
    </source>
</evidence>
<dbReference type="EMBL" id="CSAD01000611">
    <property type="protein sequence ID" value="COW21831.1"/>
    <property type="molecule type" value="Genomic_DNA"/>
</dbReference>
<reference evidence="5 22" key="2">
    <citation type="submission" date="2015-03" db="EMBL/GenBank/DDBJ databases">
        <authorList>
            <consortium name="Pathogen Informatics"/>
            <person name="Murphy D."/>
        </authorList>
    </citation>
    <scope>NUCLEOTIDE SEQUENCE [LARGE SCALE GENOMIC DNA]</scope>
    <source>
        <strain evidence="5 22">0268S</strain>
    </source>
</reference>
<dbReference type="Proteomes" id="UP000044938">
    <property type="component" value="Unassembled WGS sequence"/>
</dbReference>
<reference evidence="12 24" key="5">
    <citation type="journal article" date="2017" name="N. Engl. J. Med.">
        <title>Transmission of Extensively Drug-Resistant Tuberculosis in South Africa.</title>
        <authorList>
            <person name="Shah N.S."/>
            <person name="Auld S.C."/>
            <person name="Brust J.C."/>
            <person name="Mathema B."/>
            <person name="Ismail N."/>
            <person name="Moodley P."/>
            <person name="Mlisana K."/>
            <person name="Allana S."/>
            <person name="Campbell A."/>
            <person name="Mthiyane T."/>
            <person name="Morris N."/>
            <person name="Mpangase P."/>
            <person name="van der Meulen H."/>
            <person name="Omar S.V."/>
            <person name="Brown T.S."/>
            <person name="Narechania A."/>
            <person name="Shaskina E."/>
            <person name="Kapwata T."/>
            <person name="Kreiswirth B."/>
            <person name="Gandhi N.R."/>
        </authorList>
    </citation>
    <scope>NUCLEOTIDE SEQUENCE [LARGE SCALE GENOMIC DNA]</scope>
    <source>
        <strain evidence="12 24">32301_S10</strain>
    </source>
</reference>
<evidence type="ECO:0000313" key="2">
    <source>
        <dbReference type="EMBL" id="CFE55828.1"/>
    </source>
</evidence>
<evidence type="ECO:0000313" key="12">
    <source>
        <dbReference type="EMBL" id="REQ50313.1"/>
    </source>
</evidence>
<dbReference type="Proteomes" id="UP000189452">
    <property type="component" value="Chromosome"/>
</dbReference>
<dbReference type="Proteomes" id="UP000048948">
    <property type="component" value="Unassembled WGS sequence"/>
</dbReference>